<dbReference type="InterPro" id="IPR011109">
    <property type="entry name" value="DNA_bind_recombinase_dom"/>
</dbReference>
<dbReference type="RefSeq" id="WP_318598285.1">
    <property type="nucleotide sequence ID" value="NZ_JAWSTH010000043.1"/>
</dbReference>
<feature type="domain" description="Resolvase/invertase-type recombinase catalytic" evidence="3">
    <location>
        <begin position="15"/>
        <end position="164"/>
    </location>
</feature>
<dbReference type="PANTHER" id="PTHR30461:SF2">
    <property type="entry name" value="SERINE RECOMBINASE PINE-RELATED"/>
    <property type="match status" value="1"/>
</dbReference>
<evidence type="ECO:0000256" key="1">
    <source>
        <dbReference type="ARBA" id="ARBA00023125"/>
    </source>
</evidence>
<dbReference type="EMBL" id="JAWSTH010000043">
    <property type="protein sequence ID" value="MDW5595940.1"/>
    <property type="molecule type" value="Genomic_DNA"/>
</dbReference>
<dbReference type="InterPro" id="IPR038109">
    <property type="entry name" value="DNA_bind_recomb_sf"/>
</dbReference>
<dbReference type="PROSITE" id="PS51736">
    <property type="entry name" value="RECOMBINASES_3"/>
    <property type="match status" value="1"/>
</dbReference>
<dbReference type="PANTHER" id="PTHR30461">
    <property type="entry name" value="DNA-INVERTASE FROM LAMBDOID PROPHAGE"/>
    <property type="match status" value="1"/>
</dbReference>
<dbReference type="Proteomes" id="UP001284601">
    <property type="component" value="Unassembled WGS sequence"/>
</dbReference>
<comment type="caution">
    <text evidence="4">The sequence shown here is derived from an EMBL/GenBank/DDBJ whole genome shotgun (WGS) entry which is preliminary data.</text>
</comment>
<gene>
    <name evidence="4" type="ORF">R7226_16445</name>
</gene>
<dbReference type="InterPro" id="IPR036162">
    <property type="entry name" value="Resolvase-like_N_sf"/>
</dbReference>
<protein>
    <submittedName>
        <fullName evidence="4">Recombinase family protein</fullName>
    </submittedName>
</protein>
<reference evidence="4 5" key="2">
    <citation type="submission" date="2023-10" db="EMBL/GenBank/DDBJ databases">
        <authorList>
            <person name="Han X.F."/>
        </authorList>
    </citation>
    <scope>NUCLEOTIDE SEQUENCE [LARGE SCALE GENOMIC DNA]</scope>
    <source>
        <strain evidence="4 5">KCTC 39840</strain>
    </source>
</reference>
<keyword evidence="1" id="KW-0238">DNA-binding</keyword>
<dbReference type="SUPFAM" id="SSF53041">
    <property type="entry name" value="Resolvase-like"/>
    <property type="match status" value="1"/>
</dbReference>
<proteinExistence type="predicted"/>
<reference evidence="5" key="1">
    <citation type="submission" date="2023-07" db="EMBL/GenBank/DDBJ databases">
        <title>Conexibacter stalactiti sp. nov., isolated from stalactites in a lava cave and emended description of the genus Conexibacter.</title>
        <authorList>
            <person name="Lee S.D."/>
        </authorList>
    </citation>
    <scope>NUCLEOTIDE SEQUENCE [LARGE SCALE GENOMIC DNA]</scope>
    <source>
        <strain evidence="5">KCTC 39840</strain>
    </source>
</reference>
<dbReference type="InterPro" id="IPR050639">
    <property type="entry name" value="SSR_resolvase"/>
</dbReference>
<dbReference type="InterPro" id="IPR006119">
    <property type="entry name" value="Resolv_N"/>
</dbReference>
<keyword evidence="5" id="KW-1185">Reference proteome</keyword>
<evidence type="ECO:0000256" key="2">
    <source>
        <dbReference type="ARBA" id="ARBA00023172"/>
    </source>
</evidence>
<dbReference type="CDD" id="cd00338">
    <property type="entry name" value="Ser_Recombinase"/>
    <property type="match status" value="1"/>
</dbReference>
<evidence type="ECO:0000259" key="3">
    <source>
        <dbReference type="PROSITE" id="PS51736"/>
    </source>
</evidence>
<name>A0ABU4HTT3_9ACTN</name>
<dbReference type="Pfam" id="PF07508">
    <property type="entry name" value="Recombinase"/>
    <property type="match status" value="1"/>
</dbReference>
<dbReference type="Gene3D" id="3.90.1750.20">
    <property type="entry name" value="Putative Large Serine Recombinase, Chain B, Domain 2"/>
    <property type="match status" value="1"/>
</dbReference>
<dbReference type="Pfam" id="PF00239">
    <property type="entry name" value="Resolvase"/>
    <property type="match status" value="1"/>
</dbReference>
<dbReference type="SMART" id="SM00857">
    <property type="entry name" value="Resolvase"/>
    <property type="match status" value="1"/>
</dbReference>
<evidence type="ECO:0000313" key="5">
    <source>
        <dbReference type="Proteomes" id="UP001284601"/>
    </source>
</evidence>
<organism evidence="4 5">
    <name type="scientific">Conexibacter stalactiti</name>
    <dbReference type="NCBI Taxonomy" id="1940611"/>
    <lineage>
        <taxon>Bacteria</taxon>
        <taxon>Bacillati</taxon>
        <taxon>Actinomycetota</taxon>
        <taxon>Thermoleophilia</taxon>
        <taxon>Solirubrobacterales</taxon>
        <taxon>Conexibacteraceae</taxon>
        <taxon>Conexibacter</taxon>
    </lineage>
</organism>
<keyword evidence="2" id="KW-0233">DNA recombination</keyword>
<dbReference type="Gene3D" id="3.40.50.1390">
    <property type="entry name" value="Resolvase, N-terminal catalytic domain"/>
    <property type="match status" value="1"/>
</dbReference>
<evidence type="ECO:0000313" key="4">
    <source>
        <dbReference type="EMBL" id="MDW5595940.1"/>
    </source>
</evidence>
<accession>A0ABU4HTT3</accession>
<sequence>MLQLNTHEETDLRSTLDGYIRVSRRGRREGERFISPGEQRRAIERWARENRVQILRWHTDMSRSGGSMDRAGLKVAISRVERGLTGGIVVACLDRFARTAVGGMSTIEKITRLGGRVVSVKENVDPDSATGRLHLGVILVIAEWQRATAAESFETAIRNAAERGLYAKRTSYGFKKDEAGRLVRDPVTASIASRIVALRAEGRGWSAMAEALIRSRIPTPTGKTRWSKTTLMGIVSSASLIGTWEGPFALRVERAWEAIVDVDLWQRANAIRGVRDDARSYADRAYAGLARCAVCRRVLTREINNTGFVSYGCAVTGCRSVAIGAHLLDDHVTRLLDSRLAWWRLKAERDDDGTIARLVAAKARADKEFSAWRDDADLRAVIGDDDYREGLKVRARWRDEAANVLTTAHAKTLGDVAEAVSEVDVRLDDLDWEARRQVAEAAVHAIWVKRSRMRGPGAANFVGERLLVEYVDSRRRHDLPHPASRTELAAVTW</sequence>